<dbReference type="KEGG" id="pxi:J5O05_18455"/>
<keyword evidence="2" id="KW-0614">Plasmid</keyword>
<accession>A0A975DN65</accession>
<evidence type="ECO:0000256" key="1">
    <source>
        <dbReference type="SAM" id="Phobius"/>
    </source>
</evidence>
<dbReference type="EMBL" id="CP072135">
    <property type="protein sequence ID" value="QTH73476.1"/>
    <property type="molecule type" value="Genomic_DNA"/>
</dbReference>
<gene>
    <name evidence="2" type="ORF">J5O05_18455</name>
</gene>
<dbReference type="Proteomes" id="UP000664904">
    <property type="component" value="Plasmid unnamed5"/>
</dbReference>
<dbReference type="RefSeq" id="WP_208845088.1">
    <property type="nucleotide sequence ID" value="NZ_CP072135.1"/>
</dbReference>
<keyword evidence="3" id="KW-1185">Reference proteome</keyword>
<feature type="transmembrane region" description="Helical" evidence="1">
    <location>
        <begin position="62"/>
        <end position="82"/>
    </location>
</feature>
<feature type="transmembrane region" description="Helical" evidence="1">
    <location>
        <begin position="35"/>
        <end position="53"/>
    </location>
</feature>
<evidence type="ECO:0000313" key="3">
    <source>
        <dbReference type="Proteomes" id="UP000664904"/>
    </source>
</evidence>
<dbReference type="AlphaFoldDB" id="A0A975DN65"/>
<keyword evidence="1" id="KW-0472">Membrane</keyword>
<keyword evidence="1" id="KW-0812">Transmembrane</keyword>
<reference evidence="2" key="1">
    <citation type="submission" date="2021-03" db="EMBL/GenBank/DDBJ databases">
        <title>Complete Genome of Pseudoalteromonas xiamenensis STKMTI.2, a new potential marine bacterium producing anti-Vibrio compounds.</title>
        <authorList>
            <person name="Handayani D.P."/>
            <person name="Isnansetyo A."/>
            <person name="Istiqomah I."/>
            <person name="Jumina J."/>
        </authorList>
    </citation>
    <scope>NUCLEOTIDE SEQUENCE</scope>
    <source>
        <strain evidence="2">STKMTI.2</strain>
        <plasmid evidence="2">unnamed5</plasmid>
    </source>
</reference>
<protein>
    <submittedName>
        <fullName evidence="2">Uncharacterized protein</fullName>
    </submittedName>
</protein>
<sequence>MSWQLVLLLIFPIQFKIYGYITRKDKSPLWVKIEAMSNAFFLAMGLIVFYGLINDVIYFTPIFWNFWLIIAVIWLMVCLYGHQKSNTLFKF</sequence>
<keyword evidence="1" id="KW-1133">Transmembrane helix</keyword>
<geneLocation type="plasmid" evidence="2 3">
    <name>unnamed5</name>
</geneLocation>
<proteinExistence type="predicted"/>
<organism evidence="2 3">
    <name type="scientific">Pseudoalteromonas xiamenensis</name>
    <dbReference type="NCBI Taxonomy" id="882626"/>
    <lineage>
        <taxon>Bacteria</taxon>
        <taxon>Pseudomonadati</taxon>
        <taxon>Pseudomonadota</taxon>
        <taxon>Gammaproteobacteria</taxon>
        <taxon>Alteromonadales</taxon>
        <taxon>Pseudoalteromonadaceae</taxon>
        <taxon>Pseudoalteromonas</taxon>
    </lineage>
</organism>
<evidence type="ECO:0000313" key="2">
    <source>
        <dbReference type="EMBL" id="QTH73476.1"/>
    </source>
</evidence>
<name>A0A975DN65_9GAMM</name>